<evidence type="ECO:0000256" key="4">
    <source>
        <dbReference type="ARBA" id="ARBA00022691"/>
    </source>
</evidence>
<dbReference type="Pfam" id="PF20466">
    <property type="entry name" value="MmeI_TRD"/>
    <property type="match status" value="1"/>
</dbReference>
<evidence type="ECO:0000259" key="8">
    <source>
        <dbReference type="Pfam" id="PF20466"/>
    </source>
</evidence>
<organism evidence="9 10">
    <name type="scientific">Kistimonas scapharcae</name>
    <dbReference type="NCBI Taxonomy" id="1036133"/>
    <lineage>
        <taxon>Bacteria</taxon>
        <taxon>Pseudomonadati</taxon>
        <taxon>Pseudomonadota</taxon>
        <taxon>Gammaproteobacteria</taxon>
        <taxon>Oceanospirillales</taxon>
        <taxon>Endozoicomonadaceae</taxon>
        <taxon>Kistimonas</taxon>
    </lineage>
</organism>
<evidence type="ECO:0000259" key="7">
    <source>
        <dbReference type="Pfam" id="PF07669"/>
    </source>
</evidence>
<accession>A0ABP8UY89</accession>
<dbReference type="PANTHER" id="PTHR33841:SF1">
    <property type="entry name" value="DNA METHYLTRANSFERASE A"/>
    <property type="match status" value="1"/>
</dbReference>
<dbReference type="Pfam" id="PF07669">
    <property type="entry name" value="Eco57I"/>
    <property type="match status" value="1"/>
</dbReference>
<evidence type="ECO:0000256" key="2">
    <source>
        <dbReference type="ARBA" id="ARBA00022603"/>
    </source>
</evidence>
<protein>
    <recommendedName>
        <fullName evidence="1">site-specific DNA-methyltransferase (adenine-specific)</fullName>
        <ecNumber evidence="1">2.1.1.72</ecNumber>
    </recommendedName>
</protein>
<dbReference type="InterPro" id="IPR046820">
    <property type="entry name" value="MmeI_TRD"/>
</dbReference>
<dbReference type="Proteomes" id="UP001500604">
    <property type="component" value="Unassembled WGS sequence"/>
</dbReference>
<feature type="compositionally biased region" description="Basic residues" evidence="6">
    <location>
        <begin position="1342"/>
        <end position="1358"/>
    </location>
</feature>
<keyword evidence="10" id="KW-1185">Reference proteome</keyword>
<evidence type="ECO:0000256" key="6">
    <source>
        <dbReference type="SAM" id="MobiDB-lite"/>
    </source>
</evidence>
<dbReference type="RefSeq" id="WP_345193463.1">
    <property type="nucleotide sequence ID" value="NZ_BAABFL010000035.1"/>
</dbReference>
<dbReference type="PRINTS" id="PR00507">
    <property type="entry name" value="N12N6MTFRASE"/>
</dbReference>
<evidence type="ECO:0000256" key="5">
    <source>
        <dbReference type="ARBA" id="ARBA00047942"/>
    </source>
</evidence>
<evidence type="ECO:0000313" key="10">
    <source>
        <dbReference type="Proteomes" id="UP001500604"/>
    </source>
</evidence>
<keyword evidence="3" id="KW-0808">Transferase</keyword>
<dbReference type="PROSITE" id="PS00092">
    <property type="entry name" value="N6_MTASE"/>
    <property type="match status" value="1"/>
</dbReference>
<keyword evidence="2" id="KW-0489">Methyltransferase</keyword>
<proteinExistence type="predicted"/>
<evidence type="ECO:0000313" key="9">
    <source>
        <dbReference type="EMBL" id="GAA4648158.1"/>
    </source>
</evidence>
<dbReference type="Gene3D" id="3.40.50.150">
    <property type="entry name" value="Vaccinia Virus protein VP39"/>
    <property type="match status" value="1"/>
</dbReference>
<evidence type="ECO:0000256" key="3">
    <source>
        <dbReference type="ARBA" id="ARBA00022679"/>
    </source>
</evidence>
<feature type="domain" description="Type II methyltransferase M.TaqI-like" evidence="7">
    <location>
        <begin position="666"/>
        <end position="928"/>
    </location>
</feature>
<dbReference type="InterPro" id="IPR011639">
    <property type="entry name" value="MethylTrfase_TaqI-like_dom"/>
</dbReference>
<dbReference type="EC" id="2.1.1.72" evidence="1"/>
<dbReference type="PANTHER" id="PTHR33841">
    <property type="entry name" value="DNA METHYLTRANSFERASE YEEA-RELATED"/>
    <property type="match status" value="1"/>
</dbReference>
<name>A0ABP8UY89_9GAMM</name>
<feature type="domain" description="MmeI-like target recognition" evidence="8">
    <location>
        <begin position="1149"/>
        <end position="1217"/>
    </location>
</feature>
<dbReference type="EMBL" id="BAABFL010000035">
    <property type="protein sequence ID" value="GAA4648158.1"/>
    <property type="molecule type" value="Genomic_DNA"/>
</dbReference>
<dbReference type="SUPFAM" id="SSF53335">
    <property type="entry name" value="S-adenosyl-L-methionine-dependent methyltransferases"/>
    <property type="match status" value="1"/>
</dbReference>
<keyword evidence="4" id="KW-0949">S-adenosyl-L-methionine</keyword>
<feature type="region of interest" description="Disordered" evidence="6">
    <location>
        <begin position="1332"/>
        <end position="1385"/>
    </location>
</feature>
<comment type="catalytic activity">
    <reaction evidence="5">
        <text>a 2'-deoxyadenosine in DNA + S-adenosyl-L-methionine = an N(6)-methyl-2'-deoxyadenosine in DNA + S-adenosyl-L-homocysteine + H(+)</text>
        <dbReference type="Rhea" id="RHEA:15197"/>
        <dbReference type="Rhea" id="RHEA-COMP:12418"/>
        <dbReference type="Rhea" id="RHEA-COMP:12419"/>
        <dbReference type="ChEBI" id="CHEBI:15378"/>
        <dbReference type="ChEBI" id="CHEBI:57856"/>
        <dbReference type="ChEBI" id="CHEBI:59789"/>
        <dbReference type="ChEBI" id="CHEBI:90615"/>
        <dbReference type="ChEBI" id="CHEBI:90616"/>
        <dbReference type="EC" id="2.1.1.72"/>
    </reaction>
</comment>
<dbReference type="InterPro" id="IPR050953">
    <property type="entry name" value="N4_N6_ade-DNA_methylase"/>
</dbReference>
<gene>
    <name evidence="9" type="ORF">GCM10023116_04240</name>
</gene>
<evidence type="ECO:0000256" key="1">
    <source>
        <dbReference type="ARBA" id="ARBA00011900"/>
    </source>
</evidence>
<reference evidence="10" key="1">
    <citation type="journal article" date="2019" name="Int. J. Syst. Evol. Microbiol.">
        <title>The Global Catalogue of Microorganisms (GCM) 10K type strain sequencing project: providing services to taxonomists for standard genome sequencing and annotation.</title>
        <authorList>
            <consortium name="The Broad Institute Genomics Platform"/>
            <consortium name="The Broad Institute Genome Sequencing Center for Infectious Disease"/>
            <person name="Wu L."/>
            <person name="Ma J."/>
        </authorList>
    </citation>
    <scope>NUCLEOTIDE SEQUENCE [LARGE SCALE GENOMIC DNA]</scope>
    <source>
        <strain evidence="10">JCM 17805</strain>
    </source>
</reference>
<dbReference type="InterPro" id="IPR002052">
    <property type="entry name" value="DNA_methylase_N6_adenine_CS"/>
</dbReference>
<sequence length="1450" mass="163020">MSDFNQHAEWLSLLDISGPFLAVPVLKKAFPQDLDKLEPAKKKKLNQAYEEWLEVQESDDVDLAEIHGAWINLVLGDILEWFDEDENSLVAGDDLPTELSHTLPEYDITLKPDFGLVNDQTNQCMLLVQTYAPGYDLQAPTKGDGWMASATERMVQLCRATGVRLALLTNGEQWLLIDAPVGAVTTFASWYGRIWQQEPVTLQAFIALLGIRRFFVDESEQLPALLDESLKHQDEVTDALGEQVRRAVEVLVQSLDRADQDRNRELLRDVQPAELYEAGLTVMMRLVFLLCAEERELLLLGDERFEAHYAVSTLRMQLREVSDEVLERRLDGWSRLLAIFRAVYGGVEHEGMRMPALGGSLFDPDRFPFLEGRAKGSYWKTDPAKPLPIDNRTVLLLLDSIQLFQGRSLSYRALDVEQIGYVYEGLLERTVKKATDVTLELDATRSAKKPWITLGELESAHLDGQKRFESLLQERTGSSINRVRNDLAKSGDETSSDKLLTACNGDEQLRDRLLPVFHLLQTDRWGYPLVYPKGAYMVAMGADRRETGSHYTPKSLTEAIVKETLEPVAYIGPAEGKERQDWVLKPAAELLDLKICDLAMGSGAFLVQVCRWLSERLVEAWELAEKSGRAISAEGDVLDALGKKEPLSAQAEERLLTARRLIAERCLYGVDMNPLAVELAKLSIWLITLAKGRPFGFLDHNLRHGDSLLGIQNLDQLLYLNMDTANGQRQLFAQKIEQAVHEAIELRKALRLQPIRDIKDVEVMAHLDAQAKEKLRLPELVADALIGETIKNGGKTPDTAILSIYAGEVLNGDNQQLKQLEKMAKRGLATDLPSGKPQRKPFHWHLEFPEVFVGGRNGFDAIVGNPPFLGGQKITGVSGTQYRNFLVEQIAFGTRGSADLVSYFFLKAYSILSSNGCFGLLAVNTIAEGDTREIGLKQILCLGGQIFSAYPNEPWPGNANVVTSRVHLVSTADWQGDIQLNGRKVKQVSDSLTERVQWSPVKLQSNSSLVYQGSIILGLGFTIDKDEAVEFIQHNPEVKKILLPYLIGKEVNRSPTAEPERYVINFWDWSDHKAEKFSPDVFSKVQVNVLPERLEQKDKGAKAKWWLHLRPRPELYHLIGRGSLFDHHPKGWINDDHRLNQVMVFATGATKYPCFTMVPNEYIYSHSLCVVANDSFGVFSILSSDLHAVWAWEHGSKMKQDLRYTHGDVFETFPFPEGVLTGSDSTLMSIGQQFFEDRKAYMLACSKGMTKFYNDFHDPEVDSSEIEALRQLQAELNHKLLSMYGWGDLNLDHGYHQVGYLPEGKNLRYTISEKAREEILYRLAMLNKSRHEEELRTGVSKPKGKKAPAKKTVKPKVAKKSEEAAPQMGLFQPDPEPPKKATGNQWGSTAIHQICAWLENNEGKAYSRDVILNGCGADPKEWDSAIKELLADGDVEQVGSGDQVKFRAKM</sequence>
<dbReference type="InterPro" id="IPR029063">
    <property type="entry name" value="SAM-dependent_MTases_sf"/>
</dbReference>
<comment type="caution">
    <text evidence="9">The sequence shown here is derived from an EMBL/GenBank/DDBJ whole genome shotgun (WGS) entry which is preliminary data.</text>
</comment>